<dbReference type="InterPro" id="IPR036263">
    <property type="entry name" value="Chorismate_II_sf"/>
</dbReference>
<feature type="signal peptide" evidence="6">
    <location>
        <begin position="1"/>
        <end position="25"/>
    </location>
</feature>
<dbReference type="PANTHER" id="PTHR38041:SF2">
    <property type="entry name" value="SECRETED CHORISMATE MUTASE"/>
    <property type="match status" value="1"/>
</dbReference>
<evidence type="ECO:0000256" key="6">
    <source>
        <dbReference type="SAM" id="SignalP"/>
    </source>
</evidence>
<evidence type="ECO:0000313" key="11">
    <source>
        <dbReference type="Proteomes" id="UP001207528"/>
    </source>
</evidence>
<dbReference type="InterPro" id="IPR036979">
    <property type="entry name" value="CM_dom_sf"/>
</dbReference>
<dbReference type="InterPro" id="IPR008240">
    <property type="entry name" value="Chorismate_mutase_periplasmic"/>
</dbReference>
<dbReference type="GO" id="GO:0009697">
    <property type="term" value="P:salicylic acid biosynthetic process"/>
    <property type="evidence" value="ECO:0007669"/>
    <property type="project" value="TreeGrafter"/>
</dbReference>
<comment type="caution">
    <text evidence="9">The sequence shown here is derived from an EMBL/GenBank/DDBJ whole genome shotgun (WGS) entry which is preliminary data.</text>
</comment>
<comment type="pathway">
    <text evidence="1 5">Metabolic intermediate biosynthesis; prephenate biosynthesis; prephenate from chorismate: step 1/1.</text>
</comment>
<dbReference type="GO" id="GO:0046417">
    <property type="term" value="P:chorismate metabolic process"/>
    <property type="evidence" value="ECO:0007669"/>
    <property type="project" value="InterPro"/>
</dbReference>
<keyword evidence="3 6" id="KW-0732">Signal</keyword>
<dbReference type="EMBL" id="BCTA01000087">
    <property type="protein sequence ID" value="GAT12137.1"/>
    <property type="molecule type" value="Genomic_DNA"/>
</dbReference>
<evidence type="ECO:0000256" key="4">
    <source>
        <dbReference type="ARBA" id="ARBA00023235"/>
    </source>
</evidence>
<reference evidence="9" key="3">
    <citation type="journal article" date="2022" name="BMC Genomics">
        <title>Comparative genome analysis of mycobacteria focusing on tRNA and non-coding RNA.</title>
        <authorList>
            <person name="Behra P.R.K."/>
            <person name="Pettersson B.M.F."/>
            <person name="Ramesh M."/>
            <person name="Das S."/>
            <person name="Dasgupta S."/>
            <person name="Kirsebom L.A."/>
        </authorList>
    </citation>
    <scope>NUCLEOTIDE SEQUENCE</scope>
    <source>
        <strain evidence="9">DSM 44203</strain>
    </source>
</reference>
<evidence type="ECO:0000256" key="2">
    <source>
        <dbReference type="ARBA" id="ARBA00012404"/>
    </source>
</evidence>
<dbReference type="EC" id="5.4.99.5" evidence="2 5"/>
<evidence type="ECO:0000256" key="5">
    <source>
        <dbReference type="PIRNR" id="PIRNR026640"/>
    </source>
</evidence>
<dbReference type="Proteomes" id="UP001207528">
    <property type="component" value="Unassembled WGS sequence"/>
</dbReference>
<sequence length="188" mass="20136">MVLLRTVTFLLAALCVALSPTVAAAQPASDLYRLVDTAAQRLATADAVAAAKWINGGPITDAQRADAVLDAVAADASARGIDPGYVRAIFADQIDATEGVQYTRFGQWKFDPATAPRTAPDLSETRSQIDEFNKAMVDQIALQWNSLQSPHCAAMREDATAAVADARRLDPLYRHALSAATRSYCRAN</sequence>
<evidence type="ECO:0000256" key="3">
    <source>
        <dbReference type="ARBA" id="ARBA00022729"/>
    </source>
</evidence>
<feature type="domain" description="Chorismate mutase" evidence="7">
    <location>
        <begin position="12"/>
        <end position="105"/>
    </location>
</feature>
<reference evidence="9" key="2">
    <citation type="submission" date="2020-07" db="EMBL/GenBank/DDBJ databases">
        <authorList>
            <person name="Pettersson B.M.F."/>
            <person name="Behra P.R.K."/>
            <person name="Ramesh M."/>
            <person name="Das S."/>
            <person name="Dasgupta S."/>
            <person name="Kirsebom L.A."/>
        </authorList>
    </citation>
    <scope>NUCLEOTIDE SEQUENCE</scope>
    <source>
        <strain evidence="9">DSM 44203</strain>
    </source>
</reference>
<dbReference type="SMART" id="SM00830">
    <property type="entry name" value="CM_2"/>
    <property type="match status" value="1"/>
</dbReference>
<proteinExistence type="predicted"/>
<dbReference type="InterPro" id="IPR002701">
    <property type="entry name" value="CM_II_prokaryot"/>
</dbReference>
<evidence type="ECO:0000313" key="8">
    <source>
        <dbReference type="EMBL" id="GAT12137.1"/>
    </source>
</evidence>
<evidence type="ECO:0000259" key="7">
    <source>
        <dbReference type="PROSITE" id="PS51168"/>
    </source>
</evidence>
<keyword evidence="10" id="KW-1185">Reference proteome</keyword>
<dbReference type="NCBIfam" id="TIGR01806">
    <property type="entry name" value="CM_mono2"/>
    <property type="match status" value="1"/>
</dbReference>
<dbReference type="Pfam" id="PF01817">
    <property type="entry name" value="CM_2"/>
    <property type="match status" value="1"/>
</dbReference>
<dbReference type="PROSITE" id="PS51168">
    <property type="entry name" value="CHORISMATE_MUT_2"/>
    <property type="match status" value="1"/>
</dbReference>
<dbReference type="EMBL" id="JACKTI010000042">
    <property type="protein sequence ID" value="MCV7024732.1"/>
    <property type="molecule type" value="Genomic_DNA"/>
</dbReference>
<dbReference type="RefSeq" id="WP_067395565.1">
    <property type="nucleotide sequence ID" value="NZ_BCTA01000087.1"/>
</dbReference>
<dbReference type="Gene3D" id="1.20.59.10">
    <property type="entry name" value="Chorismate mutase"/>
    <property type="match status" value="1"/>
</dbReference>
<name>A0AAW5SMK6_MYCNV</name>
<reference evidence="8 10" key="1">
    <citation type="journal article" date="2016" name="Genome Announc.">
        <title>Draft Genome Sequences of Five Rapidly Growing Mycobacterium Species, M. thermoresistibile, M. fortuitum subsp. acetamidolyticum, M. canariasense, M. brisbanense, and M. novocastrense.</title>
        <authorList>
            <person name="Katahira K."/>
            <person name="Ogura Y."/>
            <person name="Gotoh Y."/>
            <person name="Hayashi T."/>
        </authorList>
    </citation>
    <scope>NUCLEOTIDE SEQUENCE [LARGE SCALE GENOMIC DNA]</scope>
    <source>
        <strain evidence="8 10">JCM18114</strain>
    </source>
</reference>
<dbReference type="PIRSF" id="PIRSF026640">
    <property type="entry name" value="Peripl_chor_mut"/>
    <property type="match status" value="1"/>
</dbReference>
<dbReference type="Proteomes" id="UP000069773">
    <property type="component" value="Unassembled WGS sequence"/>
</dbReference>
<organism evidence="9 11">
    <name type="scientific">Mycolicibacterium novocastrense</name>
    <name type="common">Mycobacterium novocastrense</name>
    <dbReference type="NCBI Taxonomy" id="59813"/>
    <lineage>
        <taxon>Bacteria</taxon>
        <taxon>Bacillati</taxon>
        <taxon>Actinomycetota</taxon>
        <taxon>Actinomycetes</taxon>
        <taxon>Mycobacteriales</taxon>
        <taxon>Mycobacteriaceae</taxon>
        <taxon>Mycolicibacterium</taxon>
    </lineage>
</organism>
<dbReference type="PANTHER" id="PTHR38041">
    <property type="entry name" value="CHORISMATE MUTASE"/>
    <property type="match status" value="1"/>
</dbReference>
<evidence type="ECO:0000313" key="10">
    <source>
        <dbReference type="Proteomes" id="UP000069773"/>
    </source>
</evidence>
<dbReference type="AlphaFoldDB" id="A0AAW5SMK6"/>
<feature type="chain" id="PRO_5043745031" description="Chorismate mutase" evidence="6">
    <location>
        <begin position="26"/>
        <end position="188"/>
    </location>
</feature>
<dbReference type="NCBIfam" id="NF006741">
    <property type="entry name" value="PRK09269.1"/>
    <property type="match status" value="1"/>
</dbReference>
<dbReference type="InterPro" id="IPR051331">
    <property type="entry name" value="Chorismate_mutase-related"/>
</dbReference>
<dbReference type="SUPFAM" id="SSF48600">
    <property type="entry name" value="Chorismate mutase II"/>
    <property type="match status" value="1"/>
</dbReference>
<gene>
    <name evidence="9" type="ORF">H7I77_15480</name>
    <name evidence="8" type="ORF">RMCN_5270</name>
</gene>
<comment type="function">
    <text evidence="5">Catalyzes the Claisen rearrangement of chorismate to prephenate.</text>
</comment>
<evidence type="ECO:0000313" key="9">
    <source>
        <dbReference type="EMBL" id="MCV7024732.1"/>
    </source>
</evidence>
<protein>
    <recommendedName>
        <fullName evidence="2 5">Chorismate mutase</fullName>
        <ecNumber evidence="2 5">5.4.99.5</ecNumber>
    </recommendedName>
</protein>
<dbReference type="GO" id="GO:0004106">
    <property type="term" value="F:chorismate mutase activity"/>
    <property type="evidence" value="ECO:0007669"/>
    <property type="project" value="UniProtKB-EC"/>
</dbReference>
<accession>A0AAW5SMK6</accession>
<comment type="catalytic activity">
    <reaction evidence="5">
        <text>chorismate = prephenate</text>
        <dbReference type="Rhea" id="RHEA:13897"/>
        <dbReference type="ChEBI" id="CHEBI:29748"/>
        <dbReference type="ChEBI" id="CHEBI:29934"/>
        <dbReference type="EC" id="5.4.99.5"/>
    </reaction>
</comment>
<keyword evidence="4 5" id="KW-0413">Isomerase</keyword>
<evidence type="ECO:0000256" key="1">
    <source>
        <dbReference type="ARBA" id="ARBA00004817"/>
    </source>
</evidence>